<keyword evidence="5" id="KW-1185">Reference proteome</keyword>
<comment type="similarity">
    <text evidence="1">Belongs to the membrane fusion protein (MFP) (TC 8.A.1) family.</text>
</comment>
<dbReference type="NCBIfam" id="TIGR01730">
    <property type="entry name" value="RND_mfp"/>
    <property type="match status" value="1"/>
</dbReference>
<dbReference type="Pfam" id="PF25954">
    <property type="entry name" value="Beta-barrel_RND_2"/>
    <property type="match status" value="1"/>
</dbReference>
<proteinExistence type="inferred from homology"/>
<dbReference type="EMBL" id="BMKE01000016">
    <property type="protein sequence ID" value="GGB47071.1"/>
    <property type="molecule type" value="Genomic_DNA"/>
</dbReference>
<dbReference type="InterPro" id="IPR058792">
    <property type="entry name" value="Beta-barrel_RND_2"/>
</dbReference>
<evidence type="ECO:0000313" key="5">
    <source>
        <dbReference type="Proteomes" id="UP000646152"/>
    </source>
</evidence>
<dbReference type="Gene3D" id="1.10.287.470">
    <property type="entry name" value="Helix hairpin bin"/>
    <property type="match status" value="1"/>
</dbReference>
<dbReference type="InterPro" id="IPR006143">
    <property type="entry name" value="RND_pump_MFP"/>
</dbReference>
<dbReference type="PANTHER" id="PTHR30469:SF29">
    <property type="entry name" value="BLR2860 PROTEIN"/>
    <property type="match status" value="1"/>
</dbReference>
<dbReference type="InterPro" id="IPR058625">
    <property type="entry name" value="MdtA-like_BSH"/>
</dbReference>
<sequence length="353" mass="37658">MLLICLVLLFWLWRGELYLAQDADAPAPLAETETPSAPADTFYVQVRQFHAEPYQARVLLQGQLLPAHSLSVRAQVSGTLLTRPALGQPVAADQQLITLSNDGRSAGLEQAKADFALRNAEVNAAARLRRNQLVSETDYLSLKAAAAASEAALAAARLALAHTRITAPFAGSVDALPVEEGRFVQAGDDLLTLVDVSALKLSATVPQQQVADLTLGLPVTAVLLDGRELSGELTFIAQAADAQTRSYALEARLNNPDGWRVAGASAGLHIRLPAQLAYRVSPALLALDDNGRLGVHLVDEQNRMKWVAVKLLSITPDEAWISGLPDPARIITRGAGFVSEGEPVNIRLQEPGA</sequence>
<evidence type="ECO:0000256" key="1">
    <source>
        <dbReference type="ARBA" id="ARBA00009477"/>
    </source>
</evidence>
<gene>
    <name evidence="4" type="ORF">GCM10011502_20510</name>
</gene>
<feature type="domain" description="Multidrug resistance protein MdtA-like barrel-sandwich hybrid" evidence="2">
    <location>
        <begin position="71"/>
        <end position="194"/>
    </location>
</feature>
<comment type="caution">
    <text evidence="4">The sequence shown here is derived from an EMBL/GenBank/DDBJ whole genome shotgun (WGS) entry which is preliminary data.</text>
</comment>
<dbReference type="SUPFAM" id="SSF111369">
    <property type="entry name" value="HlyD-like secretion proteins"/>
    <property type="match status" value="1"/>
</dbReference>
<dbReference type="Gene3D" id="2.40.30.170">
    <property type="match status" value="1"/>
</dbReference>
<reference evidence="5" key="1">
    <citation type="journal article" date="2019" name="Int. J. Syst. Evol. Microbiol.">
        <title>The Global Catalogue of Microorganisms (GCM) 10K type strain sequencing project: providing services to taxonomists for standard genome sequencing and annotation.</title>
        <authorList>
            <consortium name="The Broad Institute Genomics Platform"/>
            <consortium name="The Broad Institute Genome Sequencing Center for Infectious Disease"/>
            <person name="Wu L."/>
            <person name="Ma J."/>
        </authorList>
    </citation>
    <scope>NUCLEOTIDE SEQUENCE [LARGE SCALE GENOMIC DNA]</scope>
    <source>
        <strain evidence="5">CGMCC 1.15923</strain>
    </source>
</reference>
<protein>
    <submittedName>
        <fullName evidence="4">Hemolysin D</fullName>
    </submittedName>
</protein>
<dbReference type="PANTHER" id="PTHR30469">
    <property type="entry name" value="MULTIDRUG RESISTANCE PROTEIN MDTA"/>
    <property type="match status" value="1"/>
</dbReference>
<evidence type="ECO:0000259" key="3">
    <source>
        <dbReference type="Pfam" id="PF25954"/>
    </source>
</evidence>
<feature type="domain" description="CusB-like beta-barrel" evidence="3">
    <location>
        <begin position="201"/>
        <end position="269"/>
    </location>
</feature>
<dbReference type="Pfam" id="PF25917">
    <property type="entry name" value="BSH_RND"/>
    <property type="match status" value="1"/>
</dbReference>
<evidence type="ECO:0000259" key="2">
    <source>
        <dbReference type="Pfam" id="PF25917"/>
    </source>
</evidence>
<dbReference type="Proteomes" id="UP000646152">
    <property type="component" value="Unassembled WGS sequence"/>
</dbReference>
<evidence type="ECO:0000313" key="4">
    <source>
        <dbReference type="EMBL" id="GGB47071.1"/>
    </source>
</evidence>
<dbReference type="Gene3D" id="2.40.50.100">
    <property type="match status" value="1"/>
</dbReference>
<name>A0ABQ1IMR5_9GAMM</name>
<organism evidence="4 5">
    <name type="scientific">Oceanisphaera marina</name>
    <dbReference type="NCBI Taxonomy" id="2017550"/>
    <lineage>
        <taxon>Bacteria</taxon>
        <taxon>Pseudomonadati</taxon>
        <taxon>Pseudomonadota</taxon>
        <taxon>Gammaproteobacteria</taxon>
        <taxon>Aeromonadales</taxon>
        <taxon>Aeromonadaceae</taxon>
        <taxon>Oceanisphaera</taxon>
    </lineage>
</organism>
<accession>A0ABQ1IMR5</accession>